<proteinExistence type="predicted"/>
<protein>
    <submittedName>
        <fullName evidence="1">Uncharacterized protein</fullName>
    </submittedName>
</protein>
<comment type="caution">
    <text evidence="1">The sequence shown here is derived from an EMBL/GenBank/DDBJ whole genome shotgun (WGS) entry which is preliminary data.</text>
</comment>
<name>A0ABQ6BAF5_9BRAD</name>
<reference evidence="2" key="1">
    <citation type="journal article" date="2019" name="Int. J. Syst. Evol. Microbiol.">
        <title>The Global Catalogue of Microorganisms (GCM) 10K type strain sequencing project: providing services to taxonomists for standard genome sequencing and annotation.</title>
        <authorList>
            <consortium name="The Broad Institute Genomics Platform"/>
            <consortium name="The Broad Institute Genome Sequencing Center for Infectious Disease"/>
            <person name="Wu L."/>
            <person name="Ma J."/>
        </authorList>
    </citation>
    <scope>NUCLEOTIDE SEQUENCE [LARGE SCALE GENOMIC DNA]</scope>
    <source>
        <strain evidence="2">NBRC 102520</strain>
    </source>
</reference>
<organism evidence="1 2">
    <name type="scientific">Bradyrhizobium iriomotense</name>
    <dbReference type="NCBI Taxonomy" id="441950"/>
    <lineage>
        <taxon>Bacteria</taxon>
        <taxon>Pseudomonadati</taxon>
        <taxon>Pseudomonadota</taxon>
        <taxon>Alphaproteobacteria</taxon>
        <taxon>Hyphomicrobiales</taxon>
        <taxon>Nitrobacteraceae</taxon>
        <taxon>Bradyrhizobium</taxon>
    </lineage>
</organism>
<evidence type="ECO:0000313" key="1">
    <source>
        <dbReference type="EMBL" id="GLR89616.1"/>
    </source>
</evidence>
<dbReference type="RefSeq" id="WP_284271877.1">
    <property type="nucleotide sequence ID" value="NZ_BSOW01000027.1"/>
</dbReference>
<accession>A0ABQ6BAF5</accession>
<sequence length="69" mass="7715">MDWSISSSHSPKFCRSILLRTIFGIDAERNLLSHSQWGDDFFAGLRANRMRAPQPSWIAADPPDQGIAA</sequence>
<dbReference type="Proteomes" id="UP001156905">
    <property type="component" value="Unassembled WGS sequence"/>
</dbReference>
<evidence type="ECO:0000313" key="2">
    <source>
        <dbReference type="Proteomes" id="UP001156905"/>
    </source>
</evidence>
<gene>
    <name evidence="1" type="ORF">GCM10007857_63300</name>
</gene>
<dbReference type="EMBL" id="BSOW01000027">
    <property type="protein sequence ID" value="GLR89616.1"/>
    <property type="molecule type" value="Genomic_DNA"/>
</dbReference>
<keyword evidence="2" id="KW-1185">Reference proteome</keyword>